<dbReference type="RefSeq" id="WP_072736066.1">
    <property type="nucleotide sequence ID" value="NZ_CP048813.1"/>
</dbReference>
<reference evidence="2 3" key="1">
    <citation type="submission" date="2016-10" db="EMBL/GenBank/DDBJ databases">
        <authorList>
            <person name="de Groot N.N."/>
        </authorList>
    </citation>
    <scope>NUCLEOTIDE SEQUENCE [LARGE SCALE GENOMIC DNA]</scope>
    <source>
        <strain evidence="2 3">DSM 44892</strain>
    </source>
</reference>
<dbReference type="Pfam" id="PF05096">
    <property type="entry name" value="Glu_cyclase_2"/>
    <property type="match status" value="1"/>
</dbReference>
<keyword evidence="3" id="KW-1185">Reference proteome</keyword>
<dbReference type="InterPro" id="IPR011044">
    <property type="entry name" value="Quino_amine_DH_bsu"/>
</dbReference>
<accession>A0A1G8ASN5</accession>
<dbReference type="PROSITE" id="PS51257">
    <property type="entry name" value="PROKAR_LIPOPROTEIN"/>
    <property type="match status" value="1"/>
</dbReference>
<proteinExistence type="predicted"/>
<dbReference type="Proteomes" id="UP000183263">
    <property type="component" value="Unassembled WGS sequence"/>
</dbReference>
<dbReference type="OrthoDB" id="9783700at2"/>
<sequence>MIRRRALSATVVSIAAAALVAGCSAEDGPPADASAAANGPVTDLRVEVVRTLPHDPDAFTQGLEISGDEIFEGTGLVGESWVEARDLDTGTPRVRVDLPAPLFGEGITVDEDSLWQLTWRNGIAIERDRDTLVERRQIPIEGEGWGICRSGDRLVTSDGSDTLTFRDRDTFDPVDTVRVTDHTGGVDRLNELECTDDGAVYANIWTEDTIVRIDPGTGAVTARIDAGQLRASLDIDAGERPADVLNGIAAVPGTDRFLVTGKYWPSMFEVRFVP</sequence>
<evidence type="ECO:0000313" key="3">
    <source>
        <dbReference type="Proteomes" id="UP000183263"/>
    </source>
</evidence>
<dbReference type="InterPro" id="IPR007788">
    <property type="entry name" value="QCT"/>
</dbReference>
<feature type="chain" id="PRO_5039603399" evidence="1">
    <location>
        <begin position="26"/>
        <end position="274"/>
    </location>
</feature>
<name>A0A1G8ASN5_9NOCA</name>
<dbReference type="SUPFAM" id="SSF50969">
    <property type="entry name" value="YVTN repeat-like/Quinoprotein amine dehydrogenase"/>
    <property type="match status" value="1"/>
</dbReference>
<evidence type="ECO:0000256" key="1">
    <source>
        <dbReference type="SAM" id="SignalP"/>
    </source>
</evidence>
<evidence type="ECO:0000313" key="2">
    <source>
        <dbReference type="EMBL" id="SDH23988.1"/>
    </source>
</evidence>
<protein>
    <submittedName>
        <fullName evidence="2">Glutamine cyclotransferase</fullName>
    </submittedName>
</protein>
<dbReference type="GO" id="GO:0016603">
    <property type="term" value="F:glutaminyl-peptide cyclotransferase activity"/>
    <property type="evidence" value="ECO:0007669"/>
    <property type="project" value="InterPro"/>
</dbReference>
<feature type="signal peptide" evidence="1">
    <location>
        <begin position="1"/>
        <end position="25"/>
    </location>
</feature>
<gene>
    <name evidence="2" type="ORF">SAMN05444695_101529</name>
</gene>
<dbReference type="AlphaFoldDB" id="A0A1G8ASN5"/>
<dbReference type="PANTHER" id="PTHR31270">
    <property type="entry name" value="GLUTAMINYL-PEPTIDE CYCLOTRANSFERASE"/>
    <property type="match status" value="1"/>
</dbReference>
<organism evidence="2 3">
    <name type="scientific">Rhodococcus triatomae</name>
    <dbReference type="NCBI Taxonomy" id="300028"/>
    <lineage>
        <taxon>Bacteria</taxon>
        <taxon>Bacillati</taxon>
        <taxon>Actinomycetota</taxon>
        <taxon>Actinomycetes</taxon>
        <taxon>Mycobacteriales</taxon>
        <taxon>Nocardiaceae</taxon>
        <taxon>Rhodococcus</taxon>
    </lineage>
</organism>
<dbReference type="EMBL" id="FNDN01000001">
    <property type="protein sequence ID" value="SDH23988.1"/>
    <property type="molecule type" value="Genomic_DNA"/>
</dbReference>
<keyword evidence="1" id="KW-0732">Signal</keyword>
<keyword evidence="2" id="KW-0808">Transferase</keyword>
<dbReference type="InterPro" id="IPR015943">
    <property type="entry name" value="WD40/YVTN_repeat-like_dom_sf"/>
</dbReference>
<dbReference type="PANTHER" id="PTHR31270:SF1">
    <property type="entry name" value="GLUTAMINYL-PEPTIDE CYCLOTRANSFERASE"/>
    <property type="match status" value="1"/>
</dbReference>
<dbReference type="Gene3D" id="2.130.10.10">
    <property type="entry name" value="YVTN repeat-like/Quinoprotein amine dehydrogenase"/>
    <property type="match status" value="1"/>
</dbReference>